<gene>
    <name evidence="1" type="ORF">TNO010_310165</name>
</gene>
<protein>
    <submittedName>
        <fullName evidence="1">Uncharacterized protein</fullName>
    </submittedName>
</protein>
<dbReference type="Proteomes" id="UP000490060">
    <property type="component" value="Unassembled WGS sequence"/>
</dbReference>
<proteinExistence type="predicted"/>
<sequence>MAYNQKNLYRKIIRVQTIVLQKQYENEDITYKELYWKFIQPEFLISYRTFHTYLGTPAKRELKKLESNLSVKKETPNLFSSKNVNI</sequence>
<evidence type="ECO:0000313" key="1">
    <source>
        <dbReference type="EMBL" id="SOU89309.1"/>
    </source>
</evidence>
<dbReference type="EMBL" id="OENE01000025">
    <property type="protein sequence ID" value="SOU89309.1"/>
    <property type="molecule type" value="Genomic_DNA"/>
</dbReference>
<evidence type="ECO:0000313" key="2">
    <source>
        <dbReference type="Proteomes" id="UP000490060"/>
    </source>
</evidence>
<dbReference type="RefSeq" id="WP_172505606.1">
    <property type="nucleotide sequence ID" value="NZ_OENE01000025.1"/>
</dbReference>
<accession>A0A2I2M9T6</accession>
<organism evidence="1 2">
    <name type="scientific">Tenacibaculum finnmarkense genomovar ulcerans</name>
    <dbReference type="NCBI Taxonomy" id="2781388"/>
    <lineage>
        <taxon>Bacteria</taxon>
        <taxon>Pseudomonadati</taxon>
        <taxon>Bacteroidota</taxon>
        <taxon>Flavobacteriia</taxon>
        <taxon>Flavobacteriales</taxon>
        <taxon>Flavobacteriaceae</taxon>
        <taxon>Tenacibaculum</taxon>
        <taxon>Tenacibaculum finnmarkense</taxon>
    </lineage>
</organism>
<dbReference type="AlphaFoldDB" id="A0A2I2M9T6"/>
<reference evidence="1 2" key="1">
    <citation type="submission" date="2017-11" db="EMBL/GenBank/DDBJ databases">
        <authorList>
            <person name="Duchaud E."/>
        </authorList>
    </citation>
    <scope>NUCLEOTIDE SEQUENCE [LARGE SCALE GENOMIC DNA]</scope>
    <source>
        <strain evidence="1 2">TNO010</strain>
    </source>
</reference>
<name>A0A2I2M9T6_9FLAO</name>